<sequence>NASSVSSSSNLYISNTHNPINQQQQLFLSQRDSSRSRNDRSIIKTISHNSSSSSSSSSSSALSLYDSPSRTYSFLASNRKLNSSSRTTPTRSDQRVPISFNQQLIKDGLKIGSNRLIEKIRINLITLILIHLFSLTRFYRFKTLKPKTHLDLPMTPQQIRGSLLRNNATPHQSSLTSTPS</sequence>
<reference evidence="1" key="1">
    <citation type="submission" date="2022-06" db="EMBL/GenBank/DDBJ databases">
        <authorList>
            <consortium name="SYNGENTA / RWTH Aachen University"/>
        </authorList>
    </citation>
    <scope>NUCLEOTIDE SEQUENCE</scope>
</reference>
<evidence type="ECO:0000313" key="1">
    <source>
        <dbReference type="EMBL" id="CAH7669979.1"/>
    </source>
</evidence>
<gene>
    <name evidence="1" type="ORF">PPACK8108_LOCUS4648</name>
</gene>
<proteinExistence type="predicted"/>
<dbReference type="AlphaFoldDB" id="A0AAV0AMT1"/>
<keyword evidence="2" id="KW-1185">Reference proteome</keyword>
<feature type="non-terminal residue" evidence="1">
    <location>
        <position position="1"/>
    </location>
</feature>
<comment type="caution">
    <text evidence="1">The sequence shown here is derived from an EMBL/GenBank/DDBJ whole genome shotgun (WGS) entry which is preliminary data.</text>
</comment>
<evidence type="ECO:0000313" key="2">
    <source>
        <dbReference type="Proteomes" id="UP001153365"/>
    </source>
</evidence>
<dbReference type="EMBL" id="CALTRL010000876">
    <property type="protein sequence ID" value="CAH7669979.1"/>
    <property type="molecule type" value="Genomic_DNA"/>
</dbReference>
<protein>
    <submittedName>
        <fullName evidence="1">Expressed protein</fullName>
    </submittedName>
</protein>
<name>A0AAV0AMT1_PHAPC</name>
<dbReference type="Proteomes" id="UP001153365">
    <property type="component" value="Unassembled WGS sequence"/>
</dbReference>
<accession>A0AAV0AMT1</accession>
<organism evidence="1 2">
    <name type="scientific">Phakopsora pachyrhizi</name>
    <name type="common">Asian soybean rust disease fungus</name>
    <dbReference type="NCBI Taxonomy" id="170000"/>
    <lineage>
        <taxon>Eukaryota</taxon>
        <taxon>Fungi</taxon>
        <taxon>Dikarya</taxon>
        <taxon>Basidiomycota</taxon>
        <taxon>Pucciniomycotina</taxon>
        <taxon>Pucciniomycetes</taxon>
        <taxon>Pucciniales</taxon>
        <taxon>Phakopsoraceae</taxon>
        <taxon>Phakopsora</taxon>
    </lineage>
</organism>